<gene>
    <name evidence="4" type="ORF">FF125_20975</name>
</gene>
<dbReference type="EMBL" id="CP040749">
    <property type="protein sequence ID" value="QCX40793.1"/>
    <property type="molecule type" value="Genomic_DNA"/>
</dbReference>
<dbReference type="InterPro" id="IPR006626">
    <property type="entry name" value="PbH1"/>
</dbReference>
<keyword evidence="5" id="KW-1185">Reference proteome</keyword>
<dbReference type="KEGG" id="fbe:FF125_20975"/>
<evidence type="ECO:0000256" key="1">
    <source>
        <dbReference type="ARBA" id="ARBA00022729"/>
    </source>
</evidence>
<proteinExistence type="predicted"/>
<dbReference type="InterPro" id="IPR026444">
    <property type="entry name" value="Secre_tail"/>
</dbReference>
<evidence type="ECO:0000259" key="3">
    <source>
        <dbReference type="Pfam" id="PF18962"/>
    </source>
</evidence>
<reference evidence="4 5" key="1">
    <citation type="submission" date="2019-05" db="EMBL/GenBank/DDBJ databases">
        <title>Algicella ahnfeltiae gen. nov., sp. nov., a novel marine bacterium of the family Flavobacteriaceae isolated from a red alga.</title>
        <authorList>
            <person name="Nedashkovskaya O.I."/>
            <person name="Kukhlevskiy A.D."/>
            <person name="Kim S.-G."/>
            <person name="Zhukova N.V."/>
            <person name="Mikhailov V.V."/>
        </authorList>
    </citation>
    <scope>NUCLEOTIDE SEQUENCE [LARGE SCALE GENOMIC DNA]</scope>
    <source>
        <strain evidence="4 5">10Alg115</strain>
    </source>
</reference>
<dbReference type="Proteomes" id="UP000306229">
    <property type="component" value="Chromosome"/>
</dbReference>
<dbReference type="NCBIfam" id="TIGR04183">
    <property type="entry name" value="Por_Secre_tail"/>
    <property type="match status" value="1"/>
</dbReference>
<protein>
    <submittedName>
        <fullName evidence="4">T9SS type A sorting domain-containing protein</fullName>
    </submittedName>
</protein>
<organism evidence="4 5">
    <name type="scientific">Aureibaculum algae</name>
    <dbReference type="NCBI Taxonomy" id="2584122"/>
    <lineage>
        <taxon>Bacteria</taxon>
        <taxon>Pseudomonadati</taxon>
        <taxon>Bacteroidota</taxon>
        <taxon>Flavobacteriia</taxon>
        <taxon>Flavobacteriales</taxon>
        <taxon>Flavobacteriaceae</taxon>
        <taxon>Aureibaculum</taxon>
    </lineage>
</organism>
<dbReference type="AlphaFoldDB" id="A0A5B7TZB5"/>
<sequence>MKKALLLFTILCTSLLTFSQTTYVVNTTDDFPDDNLNDVICADKNGNCTFRAALQNANKTSNKDIVNFNISGSAPFTIEITEDILPDILQPILIDGRTQPQYATNHTPVIEISNAFLQYSNGIKLIGNSSGSELYGLCVVNFARMTQYPYSFGYGIISSTANHIIQSNYIGLRADGKTIGGNTGGGLSLGYLGGHLIGGTQPFQGNVISGNPAFGLNISGSSLNSFQSSNNIIQGNLIGTDATGTLNRGNKFNVQIVDSYNNILGGHTPQARNIISGANATNDTTVGTGIAITGTQSYNNAIIGNYIGTDITGTKSIPNVRGGILILFGANTNRIGTDGPGEGNVISGNGQYGIYLQGGVADPVASNLIRGNYIGVDATGNAALPNSIGIMMLTGENNNNSIGGTTANSKNIISGNTNDGITILSGKNNQIIGNYIGTNALGTTAIPNYTGIYLEDSNTIIGGQAVGNRNIISGNTIGIEISESTSSGSSVIGNYIGLNASGIGALPNATGISLKSSSTNSTIGGANPMDKNIISGNTSYGISALGTSHTIQNNFIGLNPEGTAVIKNGIEGMRFSGALTNTKVSENTISGNGTVANQAANVNFIAATDVHFFNNNVGTLPDGNTALVNLGIGIILNGSSNNKIGGSTPNEGNIIGSHNINGLHIIAGSSNNTIDYNKIGVGTDGTTNIGNGSHGIVISGNNTDNKIVNNTIANNKKGVELNPTIGVATKVKISKNSIYNNSVLGIDLIGTTANDVDDLDTGVNNLQNSPEISAINYLGNVSVEVTYNVPSAVTNSAYPLTVEFFGSDNGQGKKYISSDIYTLPGDKTVTLSLPNSFEQNDYNNIVATATDENGNTSEFGTSVNYSLGISPIVSNSLKIFPNPTRDIITIQSNANETLTIDVFDVYGRNVLNKKSANTMNVSSLASGVYLLKIKDENGGVTSAKIIKQ</sequence>
<keyword evidence="1 2" id="KW-0732">Signal</keyword>
<accession>A0A5B7TZB5</accession>
<feature type="chain" id="PRO_5022678480" evidence="2">
    <location>
        <begin position="20"/>
        <end position="948"/>
    </location>
</feature>
<evidence type="ECO:0000256" key="2">
    <source>
        <dbReference type="SAM" id="SignalP"/>
    </source>
</evidence>
<dbReference type="OrthoDB" id="602160at2"/>
<name>A0A5B7TZB5_9FLAO</name>
<feature type="domain" description="Secretion system C-terminal sorting" evidence="3">
    <location>
        <begin position="879"/>
        <end position="946"/>
    </location>
</feature>
<evidence type="ECO:0000313" key="4">
    <source>
        <dbReference type="EMBL" id="QCX40793.1"/>
    </source>
</evidence>
<dbReference type="Pfam" id="PF18962">
    <property type="entry name" value="Por_Secre_tail"/>
    <property type="match status" value="1"/>
</dbReference>
<dbReference type="RefSeq" id="WP_138952053.1">
    <property type="nucleotide sequence ID" value="NZ_CP040749.1"/>
</dbReference>
<dbReference type="SMART" id="SM00710">
    <property type="entry name" value="PbH1"/>
    <property type="match status" value="9"/>
</dbReference>
<feature type="signal peptide" evidence="2">
    <location>
        <begin position="1"/>
        <end position="19"/>
    </location>
</feature>
<evidence type="ECO:0000313" key="5">
    <source>
        <dbReference type="Proteomes" id="UP000306229"/>
    </source>
</evidence>